<proteinExistence type="predicted"/>
<dbReference type="AlphaFoldDB" id="A0A317MUN7"/>
<dbReference type="OrthoDB" id="5391020at2"/>
<accession>A0A317MUN7</accession>
<name>A0A317MUN7_9GAMM</name>
<comment type="caution">
    <text evidence="1">The sequence shown here is derived from an EMBL/GenBank/DDBJ whole genome shotgun (WGS) entry which is preliminary data.</text>
</comment>
<sequence>MSHTSHSRGRGAGVRLRLLAALTLPLLAAFARDALAVPSFARQTGQDCVACHVGGFGPQLTPYGVKFKLGGFTDSDGKDNKIPLSAMAVGGLTHTAKAQEEAPTDRTGTNNNLVLDQASIFLAGRASEYIGAFMQGTYTGADNKFAMDNADARAVRTLELDGTDLTFGLSLHNTPGMQDPFNTLPVWRFPYVGSSVAPGPAAAPIFDGGLEQHVTGLSAYTFADEHFYAELGSYRSLSPAALDSLGLGRDSYPGKLGSSTSYWRVAFFDDLKKSAFSLGAFGFNAALDPSGDGSSNSDHYRDLGLDAHYQFLGTREHIGTLNASYIREHQGLDASAAAGNADSANGRLNELNLNASYTYDQTWGLTLGRFMIQGSRDAALYADSANGSPDSAGWVLQTDWTPWGKEGSWGSPWANLRVGLQYTAYDRFDGARHNYDGAGHDASDNNTIYAFIWTSF</sequence>
<evidence type="ECO:0000313" key="1">
    <source>
        <dbReference type="EMBL" id="PWV61662.1"/>
    </source>
</evidence>
<keyword evidence="2" id="KW-1185">Reference proteome</keyword>
<dbReference type="EMBL" id="QGTJ01000005">
    <property type="protein sequence ID" value="PWV61662.1"/>
    <property type="molecule type" value="Genomic_DNA"/>
</dbReference>
<gene>
    <name evidence="1" type="ORF">C7443_10590</name>
</gene>
<evidence type="ECO:0008006" key="3">
    <source>
        <dbReference type="Google" id="ProtNLM"/>
    </source>
</evidence>
<protein>
    <recommendedName>
        <fullName evidence="3">Cytochrome c domain-containing protein</fullName>
    </recommendedName>
</protein>
<dbReference type="RefSeq" id="WP_110018450.1">
    <property type="nucleotide sequence ID" value="NZ_QGTJ01000005.1"/>
</dbReference>
<dbReference type="Proteomes" id="UP000246569">
    <property type="component" value="Unassembled WGS sequence"/>
</dbReference>
<organism evidence="1 2">
    <name type="scientific">Plasticicumulans acidivorans</name>
    <dbReference type="NCBI Taxonomy" id="886464"/>
    <lineage>
        <taxon>Bacteria</taxon>
        <taxon>Pseudomonadati</taxon>
        <taxon>Pseudomonadota</taxon>
        <taxon>Gammaproteobacteria</taxon>
        <taxon>Candidatus Competibacteraceae</taxon>
        <taxon>Plasticicumulans</taxon>
    </lineage>
</organism>
<evidence type="ECO:0000313" key="2">
    <source>
        <dbReference type="Proteomes" id="UP000246569"/>
    </source>
</evidence>
<reference evidence="1 2" key="1">
    <citation type="submission" date="2018-05" db="EMBL/GenBank/DDBJ databases">
        <title>Genomic Encyclopedia of Type Strains, Phase IV (KMG-IV): sequencing the most valuable type-strain genomes for metagenomic binning, comparative biology and taxonomic classification.</title>
        <authorList>
            <person name="Goeker M."/>
        </authorList>
    </citation>
    <scope>NUCLEOTIDE SEQUENCE [LARGE SCALE GENOMIC DNA]</scope>
    <source>
        <strain evidence="1 2">DSM 23606</strain>
    </source>
</reference>